<dbReference type="InterPro" id="IPR036397">
    <property type="entry name" value="RNaseH_sf"/>
</dbReference>
<keyword evidence="6" id="KW-0378">Hydrolase</keyword>
<feature type="compositionally biased region" description="Polar residues" evidence="8">
    <location>
        <begin position="838"/>
        <end position="847"/>
    </location>
</feature>
<evidence type="ECO:0000313" key="10">
    <source>
        <dbReference type="EMBL" id="CAJ0595735.1"/>
    </source>
</evidence>
<dbReference type="InterPro" id="IPR041588">
    <property type="entry name" value="Integrase_H2C2"/>
</dbReference>
<evidence type="ECO:0000256" key="5">
    <source>
        <dbReference type="ARBA" id="ARBA00022759"/>
    </source>
</evidence>
<dbReference type="FunFam" id="3.30.70.270:FF:000020">
    <property type="entry name" value="Transposon Tf2-6 polyprotein-like Protein"/>
    <property type="match status" value="1"/>
</dbReference>
<dbReference type="Gene3D" id="3.30.420.10">
    <property type="entry name" value="Ribonuclease H-like superfamily/Ribonuclease H"/>
    <property type="match status" value="1"/>
</dbReference>
<dbReference type="Gene3D" id="3.30.70.270">
    <property type="match status" value="2"/>
</dbReference>
<feature type="region of interest" description="Disordered" evidence="8">
    <location>
        <begin position="792"/>
        <end position="823"/>
    </location>
</feature>
<feature type="domain" description="Integrase catalytic" evidence="9">
    <location>
        <begin position="679"/>
        <end position="794"/>
    </location>
</feature>
<dbReference type="Pfam" id="PF17921">
    <property type="entry name" value="Integrase_H2C2"/>
    <property type="match status" value="1"/>
</dbReference>
<dbReference type="InterPro" id="IPR041373">
    <property type="entry name" value="RT_RNaseH"/>
</dbReference>
<reference evidence="10" key="1">
    <citation type="submission" date="2023-07" db="EMBL/GenBank/DDBJ databases">
        <authorList>
            <consortium name="CYATHOMIX"/>
        </authorList>
    </citation>
    <scope>NUCLEOTIDE SEQUENCE</scope>
    <source>
        <strain evidence="10">N/A</strain>
    </source>
</reference>
<gene>
    <name evidence="10" type="ORF">CYNAS_LOCUS7718</name>
</gene>
<evidence type="ECO:0000259" key="9">
    <source>
        <dbReference type="PROSITE" id="PS50994"/>
    </source>
</evidence>
<evidence type="ECO:0000256" key="8">
    <source>
        <dbReference type="SAM" id="MobiDB-lite"/>
    </source>
</evidence>
<keyword evidence="3" id="KW-0548">Nucleotidyltransferase</keyword>
<keyword evidence="4" id="KW-0540">Nuclease</keyword>
<dbReference type="Gene3D" id="3.10.20.370">
    <property type="match status" value="1"/>
</dbReference>
<evidence type="ECO:0000256" key="4">
    <source>
        <dbReference type="ARBA" id="ARBA00022722"/>
    </source>
</evidence>
<dbReference type="Pfam" id="PF00078">
    <property type="entry name" value="RVT_1"/>
    <property type="match status" value="1"/>
</dbReference>
<dbReference type="EMBL" id="CATQJL010000112">
    <property type="protein sequence ID" value="CAJ0595735.1"/>
    <property type="molecule type" value="Genomic_DNA"/>
</dbReference>
<dbReference type="SUPFAM" id="SSF56672">
    <property type="entry name" value="DNA/RNA polymerases"/>
    <property type="match status" value="1"/>
</dbReference>
<accession>A0AA36GP36</accession>
<sequence length="883" mass="100062">MILSALHPNTPSSPNADQVADNYFAVDLSKADISNSEKVQLQALFCEFRDRISHDSYDLGSYDTDVIHIKTTTETPPHRFRPTRIPVKFQKELDAHINKLLEAGRIKESDTPWVHNTVLVKKRDGSLRVCLDFRPLNEITVPDYYPLPRIEDILQKVAGHKFYTSLDLASGYMQLLLSPESQTKCGWATHRGIYQFVYLPFGLKNAGAYFCRAMSRILAGLEENCLAYLDDIVVFNKDFPSHLNSLRKVLLRFRDFNIKISGKKLVDIARARVTFLGHEISGDNYYPCDRNLQALKNLPVPSSPKEVKRFIGMANFFRKFIQNFAEIAAPLYELTKDKVKFVWTSRQQEAFQELRDKLLAKPCLCFPQDKDFILHTDGSQTAVGAALLQQAHHDDKTLVAVGYFSKGLSDSQREWSPTHIELFAMVSALRFFKATIYGHLTRIFSDHRPLTYLLKHNKTHDNLARWVIELQSYNVTIEYLKGSSNVIADCLSRSVDPSVRFQDNTPETEDIIDFPNCLALHTSIPFSIRSSTIYLTSPLHIKPYDILLEQKKDPTCKSLMSFLETGRFPTHIAETEKSSWLALTENCRLRPNGCLYHLTKLQHKPNSIQERLFLPEHLQEPVFLAFHSSATAGGHFNWRKTLAKISRKYFWPHMSEQIFALVKACELCQRKRTQACNQEQLLPIVSSAIFHKVYMDLTGPLPTSDSGNKYVLALIDHFSKYVIVAPLTDCTAVTVAHAILTECILKFGVMTQLVSDNASYFKGELISELGRLLRIGRYFTIPYHHEVARMSESFTPEQHPDPAESTTENTLAQQQEEAMERGSSILSETVQGADPQAASISHLSTDSGAKETDMQASPAPSTSCTAQYIPSTFIMGVVDQKLS</sequence>
<dbReference type="FunFam" id="1.10.340.70:FF:000001">
    <property type="entry name" value="Retrovirus-related Pol polyprotein from transposon gypsy-like Protein"/>
    <property type="match status" value="1"/>
</dbReference>
<dbReference type="Gene3D" id="1.10.340.70">
    <property type="match status" value="1"/>
</dbReference>
<evidence type="ECO:0000256" key="2">
    <source>
        <dbReference type="ARBA" id="ARBA00022679"/>
    </source>
</evidence>
<dbReference type="GO" id="GO:0003964">
    <property type="term" value="F:RNA-directed DNA polymerase activity"/>
    <property type="evidence" value="ECO:0007669"/>
    <property type="project" value="UniProtKB-KW"/>
</dbReference>
<dbReference type="InterPro" id="IPR050951">
    <property type="entry name" value="Retrovirus_Pol_polyprotein"/>
</dbReference>
<protein>
    <recommendedName>
        <fullName evidence="1">RNA-directed DNA polymerase</fullName>
        <ecNumber evidence="1">2.7.7.49</ecNumber>
    </recommendedName>
</protein>
<evidence type="ECO:0000256" key="7">
    <source>
        <dbReference type="ARBA" id="ARBA00022918"/>
    </source>
</evidence>
<feature type="region of interest" description="Disordered" evidence="8">
    <location>
        <begin position="835"/>
        <end position="865"/>
    </location>
</feature>
<dbReference type="GO" id="GO:0016787">
    <property type="term" value="F:hydrolase activity"/>
    <property type="evidence" value="ECO:0007669"/>
    <property type="project" value="UniProtKB-KW"/>
</dbReference>
<dbReference type="PANTHER" id="PTHR37984:SF5">
    <property type="entry name" value="PROTEIN NYNRIN-LIKE"/>
    <property type="match status" value="1"/>
</dbReference>
<keyword evidence="2" id="KW-0808">Transferase</keyword>
<feature type="compositionally biased region" description="Polar residues" evidence="8">
    <location>
        <begin position="854"/>
        <end position="865"/>
    </location>
</feature>
<keyword evidence="5" id="KW-0255">Endonuclease</keyword>
<dbReference type="CDD" id="cd09274">
    <property type="entry name" value="RNase_HI_RT_Ty3"/>
    <property type="match status" value="1"/>
</dbReference>
<proteinExistence type="predicted"/>
<dbReference type="InterPro" id="IPR001584">
    <property type="entry name" value="Integrase_cat-core"/>
</dbReference>
<dbReference type="PANTHER" id="PTHR37984">
    <property type="entry name" value="PROTEIN CBG26694"/>
    <property type="match status" value="1"/>
</dbReference>
<dbReference type="InterPro" id="IPR000477">
    <property type="entry name" value="RT_dom"/>
</dbReference>
<dbReference type="Pfam" id="PF17917">
    <property type="entry name" value="RT_RNaseH"/>
    <property type="match status" value="1"/>
</dbReference>
<dbReference type="Gene3D" id="3.10.10.10">
    <property type="entry name" value="HIV Type 1 Reverse Transcriptase, subunit A, domain 1"/>
    <property type="match status" value="1"/>
</dbReference>
<feature type="compositionally biased region" description="Polar residues" evidence="8">
    <location>
        <begin position="804"/>
        <end position="816"/>
    </location>
</feature>
<keyword evidence="11" id="KW-1185">Reference proteome</keyword>
<name>A0AA36GP36_CYLNA</name>
<dbReference type="CDD" id="cd01647">
    <property type="entry name" value="RT_LTR"/>
    <property type="match status" value="1"/>
</dbReference>
<organism evidence="10 11">
    <name type="scientific">Cylicocyclus nassatus</name>
    <name type="common">Nematode worm</name>
    <dbReference type="NCBI Taxonomy" id="53992"/>
    <lineage>
        <taxon>Eukaryota</taxon>
        <taxon>Metazoa</taxon>
        <taxon>Ecdysozoa</taxon>
        <taxon>Nematoda</taxon>
        <taxon>Chromadorea</taxon>
        <taxon>Rhabditida</taxon>
        <taxon>Rhabditina</taxon>
        <taxon>Rhabditomorpha</taxon>
        <taxon>Strongyloidea</taxon>
        <taxon>Strongylidae</taxon>
        <taxon>Cylicocyclus</taxon>
    </lineage>
</organism>
<dbReference type="SUPFAM" id="SSF53098">
    <property type="entry name" value="Ribonuclease H-like"/>
    <property type="match status" value="1"/>
</dbReference>
<dbReference type="EC" id="2.7.7.49" evidence="1"/>
<dbReference type="InterPro" id="IPR012337">
    <property type="entry name" value="RNaseH-like_sf"/>
</dbReference>
<dbReference type="AlphaFoldDB" id="A0AA36GP36"/>
<dbReference type="GO" id="GO:0003676">
    <property type="term" value="F:nucleic acid binding"/>
    <property type="evidence" value="ECO:0007669"/>
    <property type="project" value="InterPro"/>
</dbReference>
<dbReference type="GO" id="GO:0042575">
    <property type="term" value="C:DNA polymerase complex"/>
    <property type="evidence" value="ECO:0007669"/>
    <property type="project" value="UniProtKB-ARBA"/>
</dbReference>
<keyword evidence="7" id="KW-0695">RNA-directed DNA polymerase</keyword>
<evidence type="ECO:0000313" key="11">
    <source>
        <dbReference type="Proteomes" id="UP001176961"/>
    </source>
</evidence>
<evidence type="ECO:0000256" key="3">
    <source>
        <dbReference type="ARBA" id="ARBA00022695"/>
    </source>
</evidence>
<evidence type="ECO:0000256" key="1">
    <source>
        <dbReference type="ARBA" id="ARBA00012493"/>
    </source>
</evidence>
<dbReference type="InterPro" id="IPR043128">
    <property type="entry name" value="Rev_trsase/Diguanyl_cyclase"/>
</dbReference>
<dbReference type="PROSITE" id="PS50994">
    <property type="entry name" value="INTEGRASE"/>
    <property type="match status" value="1"/>
</dbReference>
<dbReference type="Proteomes" id="UP001176961">
    <property type="component" value="Unassembled WGS sequence"/>
</dbReference>
<dbReference type="GO" id="GO:0004519">
    <property type="term" value="F:endonuclease activity"/>
    <property type="evidence" value="ECO:0007669"/>
    <property type="project" value="UniProtKB-KW"/>
</dbReference>
<dbReference type="InterPro" id="IPR043502">
    <property type="entry name" value="DNA/RNA_pol_sf"/>
</dbReference>
<evidence type="ECO:0000256" key="6">
    <source>
        <dbReference type="ARBA" id="ARBA00022801"/>
    </source>
</evidence>
<dbReference type="GO" id="GO:0015074">
    <property type="term" value="P:DNA integration"/>
    <property type="evidence" value="ECO:0007669"/>
    <property type="project" value="InterPro"/>
</dbReference>
<comment type="caution">
    <text evidence="10">The sequence shown here is derived from an EMBL/GenBank/DDBJ whole genome shotgun (WGS) entry which is preliminary data.</text>
</comment>